<dbReference type="Gene3D" id="2.20.25.20">
    <property type="match status" value="1"/>
</dbReference>
<feature type="region of interest" description="Disordered" evidence="4">
    <location>
        <begin position="302"/>
        <end position="351"/>
    </location>
</feature>
<gene>
    <name evidence="5" type="ORF">KGF56_004781</name>
</gene>
<feature type="compositionally biased region" description="Low complexity" evidence="4">
    <location>
        <begin position="101"/>
        <end position="115"/>
    </location>
</feature>
<sequence>MPSDPEDDYIPWIQQFCQLFGHDYFVQVSQEFIEDDFNLTGLSSQVPFYREALYTILDYQVETAEDHNTSTTNTTTTTTTTTTTATATTTTTTAAAAAAANANKNPANNNMANNHNDTRGGGNGKSKSSNTANSELPNQALLAHSAELLYGLIHARYIVSKQGLTAMASKFEKNDFGSCPRYFCDGMHLIPVGSTDIPGQETVRLYCPCCNDIYIPSSSRYLNIDGAYFGTTFPGLLVKMFPEIENQCRIRINKFSQNDFGLKLFGFKINELSSTGPRMKWLRMHPKTSEEKKEYDFCEYTVPKLTYDDEEEEKEDKEEDGDDDDDEEDEDEMDEDEENDNDDDDKTMASE</sequence>
<reference evidence="5" key="1">
    <citation type="journal article" date="2022" name="DNA Res.">
        <title>Genome analysis of five recently described species of the CUG-Ser clade uncovers Candida theae as a new hybrid lineage with pathogenic potential in the Candida parapsilosis species complex.</title>
        <authorList>
            <person name="Mixao V."/>
            <person name="Del Olmo V."/>
            <person name="Hegedusova E."/>
            <person name="Saus E."/>
            <person name="Pryszcz L."/>
            <person name="Cillingova A."/>
            <person name="Nosek J."/>
            <person name="Gabaldon T."/>
        </authorList>
    </citation>
    <scope>NUCLEOTIDE SEQUENCE</scope>
    <source>
        <strain evidence="5">CBS 10844</strain>
    </source>
</reference>
<evidence type="ECO:0000256" key="3">
    <source>
        <dbReference type="RuleBase" id="RU361268"/>
    </source>
</evidence>
<keyword evidence="6" id="KW-1185">Reference proteome</keyword>
<dbReference type="Gene3D" id="1.10.1820.10">
    <property type="entry name" value="protein kinase ck2 holoenzyme, chain C, domain 1"/>
    <property type="match status" value="1"/>
</dbReference>
<comment type="caution">
    <text evidence="5">The sequence shown here is derived from an EMBL/GenBank/DDBJ whole genome shotgun (WGS) entry which is preliminary data.</text>
</comment>
<dbReference type="PRINTS" id="PR00472">
    <property type="entry name" value="CASNKINASEII"/>
</dbReference>
<dbReference type="PROSITE" id="PS01101">
    <property type="entry name" value="CK2_BETA"/>
    <property type="match status" value="1"/>
</dbReference>
<evidence type="ECO:0000256" key="4">
    <source>
        <dbReference type="SAM" id="MobiDB-lite"/>
    </source>
</evidence>
<dbReference type="InterPro" id="IPR035991">
    <property type="entry name" value="Casein_kinase_II_beta-like"/>
</dbReference>
<dbReference type="GO" id="GO:0030291">
    <property type="term" value="F:protein serine/threonine kinase inhibitor activity"/>
    <property type="evidence" value="ECO:0007669"/>
    <property type="project" value="UniProtKB-ARBA"/>
</dbReference>
<evidence type="ECO:0000256" key="2">
    <source>
        <dbReference type="ARBA" id="ARBA00045899"/>
    </source>
</evidence>
<feature type="compositionally biased region" description="Acidic residues" evidence="4">
    <location>
        <begin position="308"/>
        <end position="345"/>
    </location>
</feature>
<evidence type="ECO:0000313" key="5">
    <source>
        <dbReference type="EMBL" id="KAI3402373.2"/>
    </source>
</evidence>
<dbReference type="FunFam" id="2.20.25.20:FF:000001">
    <property type="entry name" value="Casein kinase II subunit beta"/>
    <property type="match status" value="1"/>
</dbReference>
<dbReference type="PANTHER" id="PTHR11740">
    <property type="entry name" value="CASEIN KINASE II SUBUNIT BETA"/>
    <property type="match status" value="1"/>
</dbReference>
<evidence type="ECO:0000313" key="6">
    <source>
        <dbReference type="Proteomes" id="UP001202479"/>
    </source>
</evidence>
<feature type="region of interest" description="Disordered" evidence="4">
    <location>
        <begin position="65"/>
        <end position="84"/>
    </location>
</feature>
<feature type="region of interest" description="Disordered" evidence="4">
    <location>
        <begin position="101"/>
        <end position="133"/>
    </location>
</feature>
<dbReference type="EMBL" id="JAHUZD010000149">
    <property type="protein sequence ID" value="KAI3402373.2"/>
    <property type="molecule type" value="Genomic_DNA"/>
</dbReference>
<dbReference type="RefSeq" id="XP_049178122.1">
    <property type="nucleotide sequence ID" value="XM_049326254.1"/>
</dbReference>
<dbReference type="InterPro" id="IPR016149">
    <property type="entry name" value="Casein_kin_II_reg-sub_N"/>
</dbReference>
<dbReference type="GO" id="GO:0034456">
    <property type="term" value="C:UTP-C complex"/>
    <property type="evidence" value="ECO:0007669"/>
    <property type="project" value="TreeGrafter"/>
</dbReference>
<dbReference type="GO" id="GO:0006359">
    <property type="term" value="P:regulation of transcription by RNA polymerase III"/>
    <property type="evidence" value="ECO:0007669"/>
    <property type="project" value="TreeGrafter"/>
</dbReference>
<comment type="similarity">
    <text evidence="1 3">Belongs to the casein kinase 2 subunit beta family.</text>
</comment>
<accession>A0AAI9SSG8</accession>
<organism evidence="5 6">
    <name type="scientific">Candida oxycetoniae</name>
    <dbReference type="NCBI Taxonomy" id="497107"/>
    <lineage>
        <taxon>Eukaryota</taxon>
        <taxon>Fungi</taxon>
        <taxon>Dikarya</taxon>
        <taxon>Ascomycota</taxon>
        <taxon>Saccharomycotina</taxon>
        <taxon>Pichiomycetes</taxon>
        <taxon>Debaryomycetaceae</taxon>
        <taxon>Candida/Lodderomyces clade</taxon>
        <taxon>Candida</taxon>
    </lineage>
</organism>
<dbReference type="Proteomes" id="UP001202479">
    <property type="component" value="Unassembled WGS sequence"/>
</dbReference>
<dbReference type="SUPFAM" id="SSF57798">
    <property type="entry name" value="Casein kinase II beta subunit"/>
    <property type="match status" value="2"/>
</dbReference>
<protein>
    <recommendedName>
        <fullName evidence="3">Casein kinase II subunit beta</fullName>
        <shortName evidence="3">CK II beta</shortName>
    </recommendedName>
</protein>
<dbReference type="GO" id="GO:0005737">
    <property type="term" value="C:cytoplasm"/>
    <property type="evidence" value="ECO:0007669"/>
    <property type="project" value="TreeGrafter"/>
</dbReference>
<dbReference type="SMART" id="SM01085">
    <property type="entry name" value="CK_II_beta"/>
    <property type="match status" value="1"/>
</dbReference>
<dbReference type="PANTHER" id="PTHR11740:SF0">
    <property type="entry name" value="CASEIN KINASE II SUBUNIT BETA"/>
    <property type="match status" value="1"/>
</dbReference>
<dbReference type="GeneID" id="73382394"/>
<evidence type="ECO:0000256" key="1">
    <source>
        <dbReference type="ARBA" id="ARBA00006941"/>
    </source>
</evidence>
<dbReference type="Pfam" id="PF01214">
    <property type="entry name" value="CK_II_beta"/>
    <property type="match status" value="1"/>
</dbReference>
<comment type="subunit">
    <text evidence="3">Tetramer of two alpha and two beta subunits.</text>
</comment>
<dbReference type="InterPro" id="IPR000704">
    <property type="entry name" value="Casein_kinase_II_reg-sub"/>
</dbReference>
<feature type="compositionally biased region" description="Low complexity" evidence="4">
    <location>
        <begin position="69"/>
        <end position="84"/>
    </location>
</feature>
<proteinExistence type="inferred from homology"/>
<dbReference type="GO" id="GO:0005956">
    <property type="term" value="C:protein kinase CK2 complex"/>
    <property type="evidence" value="ECO:0007669"/>
    <property type="project" value="UniProtKB-UniRule"/>
</dbReference>
<comment type="function">
    <text evidence="2 3">Regulatory subunit of casein kinase II/CK2. As part of the kinase complex regulates the basal catalytic activity of the alpha subunit a constitutively active serine/threonine-protein kinase that phosphorylates a large number of substrates containing acidic residues C-terminal to the phosphorylated serine or threonine.</text>
</comment>
<name>A0AAI9SSG8_9ASCO</name>
<dbReference type="AlphaFoldDB" id="A0AAI9SSG8"/>